<proteinExistence type="predicted"/>
<keyword evidence="2" id="KW-1185">Reference proteome</keyword>
<evidence type="ECO:0000313" key="1">
    <source>
        <dbReference type="EMBL" id="KAF2029765.1"/>
    </source>
</evidence>
<gene>
    <name evidence="1" type="ORF">EK21DRAFT_100983</name>
</gene>
<evidence type="ECO:0000313" key="2">
    <source>
        <dbReference type="Proteomes" id="UP000799777"/>
    </source>
</evidence>
<sequence>MLLCAGLAVADDIVMKTRIKVQLFASPAFVSEVSVDAYNNQCLSLDNNLIDGRVQSLLVGGHDVAGVLNRDDYWNCRFFDNYGCNENSDDYLTIPDGVNNLSSIGWGTRIRSLRCRNFDPSVTSS</sequence>
<reference evidence="1" key="1">
    <citation type="journal article" date="2020" name="Stud. Mycol.">
        <title>101 Dothideomycetes genomes: a test case for predicting lifestyles and emergence of pathogens.</title>
        <authorList>
            <person name="Haridas S."/>
            <person name="Albert R."/>
            <person name="Binder M."/>
            <person name="Bloem J."/>
            <person name="Labutti K."/>
            <person name="Salamov A."/>
            <person name="Andreopoulos B."/>
            <person name="Baker S."/>
            <person name="Barry K."/>
            <person name="Bills G."/>
            <person name="Bluhm B."/>
            <person name="Cannon C."/>
            <person name="Castanera R."/>
            <person name="Culley D."/>
            <person name="Daum C."/>
            <person name="Ezra D."/>
            <person name="Gonzalez J."/>
            <person name="Henrissat B."/>
            <person name="Kuo A."/>
            <person name="Liang C."/>
            <person name="Lipzen A."/>
            <person name="Lutzoni F."/>
            <person name="Magnuson J."/>
            <person name="Mondo S."/>
            <person name="Nolan M."/>
            <person name="Ohm R."/>
            <person name="Pangilinan J."/>
            <person name="Park H.-J."/>
            <person name="Ramirez L."/>
            <person name="Alfaro M."/>
            <person name="Sun H."/>
            <person name="Tritt A."/>
            <person name="Yoshinaga Y."/>
            <person name="Zwiers L.-H."/>
            <person name="Turgeon B."/>
            <person name="Goodwin S."/>
            <person name="Spatafora J."/>
            <person name="Crous P."/>
            <person name="Grigoriev I."/>
        </authorList>
    </citation>
    <scope>NUCLEOTIDE SEQUENCE</scope>
    <source>
        <strain evidence="1">CBS 110217</strain>
    </source>
</reference>
<dbReference type="OrthoDB" id="3774233at2759"/>
<organism evidence="1 2">
    <name type="scientific">Setomelanomma holmii</name>
    <dbReference type="NCBI Taxonomy" id="210430"/>
    <lineage>
        <taxon>Eukaryota</taxon>
        <taxon>Fungi</taxon>
        <taxon>Dikarya</taxon>
        <taxon>Ascomycota</taxon>
        <taxon>Pezizomycotina</taxon>
        <taxon>Dothideomycetes</taxon>
        <taxon>Pleosporomycetidae</taxon>
        <taxon>Pleosporales</taxon>
        <taxon>Pleosporineae</taxon>
        <taxon>Phaeosphaeriaceae</taxon>
        <taxon>Setomelanomma</taxon>
    </lineage>
</organism>
<dbReference type="Proteomes" id="UP000799777">
    <property type="component" value="Unassembled WGS sequence"/>
</dbReference>
<name>A0A9P4H9Y5_9PLEO</name>
<dbReference type="EMBL" id="ML978197">
    <property type="protein sequence ID" value="KAF2029765.1"/>
    <property type="molecule type" value="Genomic_DNA"/>
</dbReference>
<dbReference type="AlphaFoldDB" id="A0A9P4H9Y5"/>
<protein>
    <submittedName>
        <fullName evidence="1">Uncharacterized protein</fullName>
    </submittedName>
</protein>
<comment type="caution">
    <text evidence="1">The sequence shown here is derived from an EMBL/GenBank/DDBJ whole genome shotgun (WGS) entry which is preliminary data.</text>
</comment>
<accession>A0A9P4H9Y5</accession>